<protein>
    <submittedName>
        <fullName evidence="4">Photorhabdus luminescens subsp. laumondii TTO1 complete genome segment 3/17</fullName>
    </submittedName>
</protein>
<keyword evidence="1" id="KW-0378">Hydrolase</keyword>
<dbReference type="OrthoDB" id="192696at2"/>
<dbReference type="PIRSF" id="PIRSF031982">
    <property type="entry name" value="UCP031982_abhydr"/>
    <property type="match status" value="1"/>
</dbReference>
<dbReference type="AlphaFoldDB" id="Q7MB82"/>
<dbReference type="KEGG" id="plu:plu0755"/>
<dbReference type="Gene3D" id="3.40.50.1820">
    <property type="entry name" value="alpha/beta hydrolase"/>
    <property type="match status" value="1"/>
</dbReference>
<dbReference type="PANTHER" id="PTHR10272:SF0">
    <property type="entry name" value="PLATELET-ACTIVATING FACTOR ACETYLHYDROLASE"/>
    <property type="match status" value="1"/>
</dbReference>
<dbReference type="InterPro" id="IPR016986">
    <property type="entry name" value="UCP031982_abhydr"/>
</dbReference>
<proteinExistence type="predicted"/>
<sequence length="319" mass="35487">MAIKWRLIQMLNRVNDILHIIGSGVMHYNWLSSLGTISATLWYPAYAGSGTVKRYRNILHAKSEESAIPMGTNWPLIVISHGSGGSCFDQSYLAEFLSTQGFAVLAVDHQDIQDARYRWMNLTTRPQRLVYACDALLLEALGERIDFSRPLVIGHSAGAYDVLVMCGCQPCFELEPELSSVLNELSCFAVEQCLVKGICAVILLAPALSNLFLANTLNEMLLPTLILSGERDTMKLLGSPTDYATHLPHVEHHILFGAGHYAFVYEFSPLLKALNSVVSGGDYVPRKELHYKIMNYISAFITPFNTEEIISLPREPIHA</sequence>
<dbReference type="STRING" id="243265.plu0755"/>
<dbReference type="RefSeq" id="WP_011145129.1">
    <property type="nucleotide sequence ID" value="NC_005126.1"/>
</dbReference>
<dbReference type="EMBL" id="BX571861">
    <property type="protein sequence ID" value="CAE13050.1"/>
    <property type="molecule type" value="Genomic_DNA"/>
</dbReference>
<dbReference type="ESTHER" id="pholl-q7mb82">
    <property type="family name" value="UCP031982"/>
</dbReference>
<evidence type="ECO:0000313" key="5">
    <source>
        <dbReference type="Proteomes" id="UP000002514"/>
    </source>
</evidence>
<dbReference type="PANTHER" id="PTHR10272">
    <property type="entry name" value="PLATELET-ACTIVATING FACTOR ACETYLHYDROLASE"/>
    <property type="match status" value="1"/>
</dbReference>
<keyword evidence="2" id="KW-0442">Lipid degradation</keyword>
<dbReference type="Proteomes" id="UP000002514">
    <property type="component" value="Chromosome"/>
</dbReference>
<evidence type="ECO:0000313" key="4">
    <source>
        <dbReference type="EMBL" id="CAE13050.1"/>
    </source>
</evidence>
<dbReference type="InterPro" id="IPR029058">
    <property type="entry name" value="AB_hydrolase_fold"/>
</dbReference>
<keyword evidence="5" id="KW-1185">Reference proteome</keyword>
<dbReference type="GO" id="GO:0016042">
    <property type="term" value="P:lipid catabolic process"/>
    <property type="evidence" value="ECO:0007669"/>
    <property type="project" value="UniProtKB-KW"/>
</dbReference>
<keyword evidence="3" id="KW-0443">Lipid metabolism</keyword>
<dbReference type="SUPFAM" id="SSF53474">
    <property type="entry name" value="alpha/beta-Hydrolases"/>
    <property type="match status" value="1"/>
</dbReference>
<evidence type="ECO:0000256" key="3">
    <source>
        <dbReference type="ARBA" id="ARBA00023098"/>
    </source>
</evidence>
<dbReference type="GO" id="GO:0003847">
    <property type="term" value="F:1-alkyl-2-acetylglycerophosphocholine esterase activity"/>
    <property type="evidence" value="ECO:0007669"/>
    <property type="project" value="TreeGrafter"/>
</dbReference>
<dbReference type="Pfam" id="PF03403">
    <property type="entry name" value="PAF-AH_p_II"/>
    <property type="match status" value="1"/>
</dbReference>
<reference evidence="5" key="1">
    <citation type="journal article" date="2003" name="Nat. Biotechnol.">
        <title>The genome sequence of the entomopathogenic bacterium Photorhabdus luminescens.</title>
        <authorList>
            <person name="Duchaud E."/>
            <person name="Rusniok C."/>
            <person name="Frangeul L."/>
            <person name="Buchrieser C."/>
            <person name="Givaudan A."/>
            <person name="Taourit S."/>
            <person name="Bocs S."/>
            <person name="Boursaux-Eude C."/>
            <person name="Chandler M."/>
            <person name="Charles J.-F."/>
            <person name="Dassa E."/>
            <person name="Derose R."/>
            <person name="Derzelle S."/>
            <person name="Freyssinet G."/>
            <person name="Gaudriault S."/>
            <person name="Medigue C."/>
            <person name="Lanois A."/>
            <person name="Powell K."/>
            <person name="Siguier P."/>
            <person name="Vincent R."/>
            <person name="Wingate V."/>
            <person name="Zouine M."/>
            <person name="Glaser P."/>
            <person name="Boemare N."/>
            <person name="Danchin A."/>
            <person name="Kunst F."/>
        </authorList>
    </citation>
    <scope>NUCLEOTIDE SEQUENCE [LARGE SCALE GENOMIC DNA]</scope>
    <source>
        <strain evidence="5">DSM 15139 / CIP 105565 / TT01</strain>
    </source>
</reference>
<gene>
    <name evidence="4" type="ordered locus">plu0755</name>
</gene>
<organism evidence="4 5">
    <name type="scientific">Photorhabdus laumondii subsp. laumondii (strain DSM 15139 / CIP 105565 / TT01)</name>
    <name type="common">Photorhabdus luminescens subsp. laumondii</name>
    <dbReference type="NCBI Taxonomy" id="243265"/>
    <lineage>
        <taxon>Bacteria</taxon>
        <taxon>Pseudomonadati</taxon>
        <taxon>Pseudomonadota</taxon>
        <taxon>Gammaproteobacteria</taxon>
        <taxon>Enterobacterales</taxon>
        <taxon>Morganellaceae</taxon>
        <taxon>Photorhabdus</taxon>
    </lineage>
</organism>
<dbReference type="eggNOG" id="COG4188">
    <property type="taxonomic scope" value="Bacteria"/>
</dbReference>
<name>Q7MB82_PHOLL</name>
<evidence type="ECO:0000256" key="1">
    <source>
        <dbReference type="ARBA" id="ARBA00022801"/>
    </source>
</evidence>
<accession>Q7MB82</accession>
<evidence type="ECO:0000256" key="2">
    <source>
        <dbReference type="ARBA" id="ARBA00022963"/>
    </source>
</evidence>
<dbReference type="HOGENOM" id="CLU_871120_0_0_6"/>